<comment type="caution">
    <text evidence="5">The sequence shown here is derived from an EMBL/GenBank/DDBJ whole genome shotgun (WGS) entry which is preliminary data.</text>
</comment>
<comment type="similarity">
    <text evidence="2">Belongs to the TULIP P47 family.</text>
</comment>
<name>A8PMG2_9COXI</name>
<dbReference type="STRING" id="59196.RICGR_0717"/>
<dbReference type="AlphaFoldDB" id="A8PMG2"/>
<dbReference type="Pfam" id="PF06597">
    <property type="entry name" value="Clostridium_P47"/>
    <property type="match status" value="1"/>
</dbReference>
<gene>
    <name evidence="5" type="ORF">RICGR_0717</name>
</gene>
<dbReference type="EMBL" id="AAQJ02000001">
    <property type="protein sequence ID" value="EDP46360.1"/>
    <property type="molecule type" value="Genomic_DNA"/>
</dbReference>
<evidence type="ECO:0000313" key="5">
    <source>
        <dbReference type="EMBL" id="EDP46360.1"/>
    </source>
</evidence>
<keyword evidence="3" id="KW-0812">Transmembrane</keyword>
<feature type="transmembrane region" description="Helical" evidence="3">
    <location>
        <begin position="472"/>
        <end position="495"/>
    </location>
</feature>
<keyword evidence="6" id="KW-1185">Reference proteome</keyword>
<proteinExistence type="inferred from homology"/>
<dbReference type="Proteomes" id="UP000054075">
    <property type="component" value="Unassembled WGS sequence"/>
</dbReference>
<evidence type="ECO:0000256" key="1">
    <source>
        <dbReference type="ARBA" id="ARBA00023026"/>
    </source>
</evidence>
<reference evidence="5" key="2">
    <citation type="submission" date="2007-10" db="EMBL/GenBank/DDBJ databases">
        <authorList>
            <person name="Myers G.S."/>
        </authorList>
    </citation>
    <scope>NUCLEOTIDE SEQUENCE [LARGE SCALE GENOMIC DNA]</scope>
</reference>
<evidence type="ECO:0000256" key="3">
    <source>
        <dbReference type="SAM" id="Phobius"/>
    </source>
</evidence>
<feature type="domain" description="Protein OrfX2/OrfX3/P47" evidence="4">
    <location>
        <begin position="6"/>
        <end position="412"/>
    </location>
</feature>
<evidence type="ECO:0000259" key="4">
    <source>
        <dbReference type="Pfam" id="PF06597"/>
    </source>
</evidence>
<feature type="transmembrane region" description="Helical" evidence="3">
    <location>
        <begin position="388"/>
        <end position="416"/>
    </location>
</feature>
<keyword evidence="1" id="KW-0843">Virulence</keyword>
<dbReference type="OrthoDB" id="6522204at2"/>
<evidence type="ECO:0000256" key="2">
    <source>
        <dbReference type="ARBA" id="ARBA00035010"/>
    </source>
</evidence>
<evidence type="ECO:0000313" key="6">
    <source>
        <dbReference type="Proteomes" id="UP000054075"/>
    </source>
</evidence>
<dbReference type="InterPro" id="IPR010567">
    <property type="entry name" value="OrfX2/OrfX3/P47"/>
</dbReference>
<accession>A8PMG2</accession>
<dbReference type="RefSeq" id="WP_006035340.1">
    <property type="nucleotide sequence ID" value="NZ_AAQJ02000001.1"/>
</dbReference>
<reference evidence="5" key="1">
    <citation type="submission" date="2006-04" db="EMBL/GenBank/DDBJ databases">
        <authorList>
            <person name="Seshadri R."/>
            <person name="Federici B.A."/>
        </authorList>
    </citation>
    <scope>NUCLEOTIDE SEQUENCE [LARGE SCALE GENOMIC DNA]</scope>
</reference>
<sequence length="542" mass="59883">MASISTSGWDVVSVTDIDTMNKIINLEGKELYPSEFAESITILNNVLKIVGEWDTWEMLHEASGKKISFRCHIKAGNVEFYNKDDNKHYEMNTNGTLSYLDIEVALDGIVDDPKKWIENDKTSILTATTQCFKLMITQKEKIIVTSSTFTNEQIGNNNLALFCQNAFQLWFNNNIEAFGQIFSIVLIGLEASQGDFQWLKPSAYSYAANNSIDGKTAAFGTLALIDGKTDINERQQTIDVGALQIVKPFGANAALIISKTMFVKHILLKAAVNLIKNTTEEDFEISETGLSLSNKKEMVWQDFEGEDGIWSPLIPKNSFILTLQSDHIYINISNAHYRPRAGVTVYMSLEQNFKYKVEKNKKGEPIFVPDEKGMGDAHVYCHVELDKWLNWLSLVTGIITSIASVFALGIGVAGAISKGAQATLIGSEATRTASFSFKLLGIPINLEKLAPIAIDIQNGIARNPTVFNAVKLGFTITAATTGITFGAIMIANAIYNEKYNDVPSFRVFADNLTGAIQWPRVENMELKSATLADSFVIGLNIT</sequence>
<dbReference type="eggNOG" id="ENOG5032TKG">
    <property type="taxonomic scope" value="Bacteria"/>
</dbReference>
<protein>
    <recommendedName>
        <fullName evidence="4">Protein OrfX2/OrfX3/P47 domain-containing protein</fullName>
    </recommendedName>
</protein>
<keyword evidence="3" id="KW-0472">Membrane</keyword>
<keyword evidence="3" id="KW-1133">Transmembrane helix</keyword>
<organism evidence="5 6">
    <name type="scientific">Rickettsiella grylli</name>
    <dbReference type="NCBI Taxonomy" id="59196"/>
    <lineage>
        <taxon>Bacteria</taxon>
        <taxon>Pseudomonadati</taxon>
        <taxon>Pseudomonadota</taxon>
        <taxon>Gammaproteobacteria</taxon>
        <taxon>Legionellales</taxon>
        <taxon>Coxiellaceae</taxon>
        <taxon>Rickettsiella</taxon>
    </lineage>
</organism>